<dbReference type="Proteomes" id="UP001164693">
    <property type="component" value="Chromosome"/>
</dbReference>
<gene>
    <name evidence="2" type="ORF">M6B22_14365</name>
</gene>
<accession>A0ABY7JXT9</accession>
<dbReference type="Pfam" id="PF11228">
    <property type="entry name" value="DUF3027"/>
    <property type="match status" value="1"/>
</dbReference>
<dbReference type="InterPro" id="IPR021391">
    <property type="entry name" value="DUF3027"/>
</dbReference>
<proteinExistence type="predicted"/>
<feature type="region of interest" description="Disordered" evidence="1">
    <location>
        <begin position="230"/>
        <end position="249"/>
    </location>
</feature>
<sequence length="249" mass="25903">MTSSQLGSAPADAVLAAAVELAREAALAVGAGTVGEYLGAYGEGDRLLTHTFATTQPGYAGWHWAVTLARAPRAKVPTVDEIVLLPGDSALLAPQWVPWHERLQAGDLGPGDLLPGTPDDPRLVPGYVQSDDPAVEEVAFELGIGRERVMSREGRLDAAERWHDGDFGPDSSMARQAPAHCGTCGFLLPLAGSLRAGFGVCGNEITPADGHVVSVEYGCGAHSQAQVSIPPLSERSGALYDDGDELSPG</sequence>
<evidence type="ECO:0000256" key="1">
    <source>
        <dbReference type="SAM" id="MobiDB-lite"/>
    </source>
</evidence>
<evidence type="ECO:0000313" key="2">
    <source>
        <dbReference type="EMBL" id="WAX55716.1"/>
    </source>
</evidence>
<reference evidence="2" key="1">
    <citation type="submission" date="2022-05" db="EMBL/GenBank/DDBJ databases">
        <title>Jatrophihabitans sp. SB3-54 whole genome sequence.</title>
        <authorList>
            <person name="Suh M.K."/>
            <person name="Eom M.K."/>
            <person name="Kim J.S."/>
            <person name="Kim H.S."/>
            <person name="Do H.E."/>
            <person name="Shin Y.K."/>
            <person name="Lee J.-S."/>
        </authorList>
    </citation>
    <scope>NUCLEOTIDE SEQUENCE</scope>
    <source>
        <strain evidence="2">SB3-54</strain>
    </source>
</reference>
<organism evidence="2 3">
    <name type="scientific">Jatrophihabitans cynanchi</name>
    <dbReference type="NCBI Taxonomy" id="2944128"/>
    <lineage>
        <taxon>Bacteria</taxon>
        <taxon>Bacillati</taxon>
        <taxon>Actinomycetota</taxon>
        <taxon>Actinomycetes</taxon>
        <taxon>Jatrophihabitantales</taxon>
        <taxon>Jatrophihabitantaceae</taxon>
        <taxon>Jatrophihabitans</taxon>
    </lineage>
</organism>
<name>A0ABY7JXT9_9ACTN</name>
<dbReference type="EMBL" id="CP097463">
    <property type="protein sequence ID" value="WAX55716.1"/>
    <property type="molecule type" value="Genomic_DNA"/>
</dbReference>
<evidence type="ECO:0000313" key="3">
    <source>
        <dbReference type="Proteomes" id="UP001164693"/>
    </source>
</evidence>
<protein>
    <submittedName>
        <fullName evidence="2">DUF3027 domain-containing protein</fullName>
    </submittedName>
</protein>
<keyword evidence="3" id="KW-1185">Reference proteome</keyword>